<dbReference type="PANTHER" id="PTHR43581:SF4">
    <property type="entry name" value="ATP_GTP PHOSPHATASE"/>
    <property type="match status" value="1"/>
</dbReference>
<gene>
    <name evidence="2" type="ORF">EPJ70_04870</name>
</gene>
<organism evidence="2 3">
    <name type="scientific">Brachyspira aalborgi</name>
    <dbReference type="NCBI Taxonomy" id="29522"/>
    <lineage>
        <taxon>Bacteria</taxon>
        <taxon>Pseudomonadati</taxon>
        <taxon>Spirochaetota</taxon>
        <taxon>Spirochaetia</taxon>
        <taxon>Brachyspirales</taxon>
        <taxon>Brachyspiraceae</taxon>
        <taxon>Brachyspira</taxon>
    </lineage>
</organism>
<dbReference type="EMBL" id="SAYG01000006">
    <property type="protein sequence ID" value="TXJ45720.1"/>
    <property type="molecule type" value="Genomic_DNA"/>
</dbReference>
<name>A0A5C8FAW1_9SPIR</name>
<keyword evidence="2" id="KW-0067">ATP-binding</keyword>
<dbReference type="Pfam" id="PF13304">
    <property type="entry name" value="AAA_21"/>
    <property type="match status" value="1"/>
</dbReference>
<protein>
    <submittedName>
        <fullName evidence="2">ATP-binding protein</fullName>
    </submittedName>
</protein>
<keyword evidence="2" id="KW-0547">Nucleotide-binding</keyword>
<proteinExistence type="predicted"/>
<reference evidence="2 3" key="1">
    <citation type="journal article" date="1992" name="Lakartidningen">
        <title>[Penicillin V and not amoxicillin is the first choice preparation in acute otitis].</title>
        <authorList>
            <person name="Kamme C."/>
            <person name="Lundgren K."/>
            <person name="Prellner K."/>
        </authorList>
    </citation>
    <scope>NUCLEOTIDE SEQUENCE [LARGE SCALE GENOMIC DNA]</scope>
    <source>
        <strain evidence="2 3">PC3714II</strain>
    </source>
</reference>
<dbReference type="PANTHER" id="PTHR43581">
    <property type="entry name" value="ATP/GTP PHOSPHATASE"/>
    <property type="match status" value="1"/>
</dbReference>
<dbReference type="GO" id="GO:0016887">
    <property type="term" value="F:ATP hydrolysis activity"/>
    <property type="evidence" value="ECO:0007669"/>
    <property type="project" value="InterPro"/>
</dbReference>
<accession>A0A5C8FAW1</accession>
<dbReference type="AlphaFoldDB" id="A0A5C8FAW1"/>
<dbReference type="InterPro" id="IPR027417">
    <property type="entry name" value="P-loop_NTPase"/>
</dbReference>
<dbReference type="Proteomes" id="UP000324574">
    <property type="component" value="Unassembled WGS sequence"/>
</dbReference>
<sequence length="399" mass="47121">MYIENIELKNFTTFRNCKIDFSNGINIFIGENATGKTHLLKAIYCLNPSFYIKYKNTVYKSNITTTEYPFNPYAKILNEYEYNDIKDRIKELEIKILSFLLKDKKNININKELNKYLTELNQMANSWYLKFNNLSVEIKLQIDKSKIIKSVNDINHIFHLYNRTNVKDRETLFYDDKYLFNDKKFTYIPCKDIMTNSKGFTSLYEKREISFESIYNDILNKASLPQLRELDENFTNITKKIENAIGGIVVQHNELFFIEYKDFGEIEFTMVAEGHKKLALLWLLIKNGEIDKNTILLFDEPESNLNPKLTGVLVDILLSLSRLGVQIFIATHNNFIIDEFELQRNKNDKIKFHSFYFGDNKSKGVLVESNEYIDKIKHNAIENKFKEQHYTSIKKAFEK</sequence>
<dbReference type="Gene3D" id="3.40.50.300">
    <property type="entry name" value="P-loop containing nucleotide triphosphate hydrolases"/>
    <property type="match status" value="1"/>
</dbReference>
<evidence type="ECO:0000313" key="2">
    <source>
        <dbReference type="EMBL" id="TXJ45720.1"/>
    </source>
</evidence>
<dbReference type="RefSeq" id="WP_147526318.1">
    <property type="nucleotide sequence ID" value="NZ_SAYG01000006.1"/>
</dbReference>
<dbReference type="InterPro" id="IPR051396">
    <property type="entry name" value="Bact_Antivir_Def_Nuclease"/>
</dbReference>
<dbReference type="InterPro" id="IPR003959">
    <property type="entry name" value="ATPase_AAA_core"/>
</dbReference>
<comment type="caution">
    <text evidence="2">The sequence shown here is derived from an EMBL/GenBank/DDBJ whole genome shotgun (WGS) entry which is preliminary data.</text>
</comment>
<evidence type="ECO:0000313" key="3">
    <source>
        <dbReference type="Proteomes" id="UP000324574"/>
    </source>
</evidence>
<dbReference type="SUPFAM" id="SSF52540">
    <property type="entry name" value="P-loop containing nucleoside triphosphate hydrolases"/>
    <property type="match status" value="1"/>
</dbReference>
<feature type="domain" description="ATPase AAA-type core" evidence="1">
    <location>
        <begin position="25"/>
        <end position="338"/>
    </location>
</feature>
<evidence type="ECO:0000259" key="1">
    <source>
        <dbReference type="Pfam" id="PF13304"/>
    </source>
</evidence>
<dbReference type="GO" id="GO:0005524">
    <property type="term" value="F:ATP binding"/>
    <property type="evidence" value="ECO:0007669"/>
    <property type="project" value="UniProtKB-KW"/>
</dbReference>